<keyword evidence="2" id="KW-0732">Signal</keyword>
<dbReference type="Proteomes" id="UP001458415">
    <property type="component" value="Unassembled WGS sequence"/>
</dbReference>
<evidence type="ECO:0000256" key="1">
    <source>
        <dbReference type="SAM" id="MobiDB-lite"/>
    </source>
</evidence>
<keyword evidence="4" id="KW-1185">Reference proteome</keyword>
<name>A0ABV1WA99_9ACTN</name>
<evidence type="ECO:0000256" key="2">
    <source>
        <dbReference type="SAM" id="SignalP"/>
    </source>
</evidence>
<evidence type="ECO:0008006" key="5">
    <source>
        <dbReference type="Google" id="ProtNLM"/>
    </source>
</evidence>
<dbReference type="PROSITE" id="PS51257">
    <property type="entry name" value="PROKAR_LIPOPROTEIN"/>
    <property type="match status" value="1"/>
</dbReference>
<reference evidence="3 4" key="1">
    <citation type="submission" date="2024-06" db="EMBL/GenBank/DDBJ databases">
        <title>The Natural Products Discovery Center: Release of the First 8490 Sequenced Strains for Exploring Actinobacteria Biosynthetic Diversity.</title>
        <authorList>
            <person name="Kalkreuter E."/>
            <person name="Kautsar S.A."/>
            <person name="Yang D."/>
            <person name="Bader C.D."/>
            <person name="Teijaro C.N."/>
            <person name="Fluegel L."/>
            <person name="Davis C.M."/>
            <person name="Simpson J.R."/>
            <person name="Lauterbach L."/>
            <person name="Steele A.D."/>
            <person name="Gui C."/>
            <person name="Meng S."/>
            <person name="Li G."/>
            <person name="Viehrig K."/>
            <person name="Ye F."/>
            <person name="Su P."/>
            <person name="Kiefer A.F."/>
            <person name="Nichols A."/>
            <person name="Cepeda A.J."/>
            <person name="Yan W."/>
            <person name="Fan B."/>
            <person name="Jiang Y."/>
            <person name="Adhikari A."/>
            <person name="Zheng C.-J."/>
            <person name="Schuster L."/>
            <person name="Cowan T.M."/>
            <person name="Smanski M.J."/>
            <person name="Chevrette M.G."/>
            <person name="De Carvalho L.P.S."/>
            <person name="Shen B."/>
        </authorList>
    </citation>
    <scope>NUCLEOTIDE SEQUENCE [LARGE SCALE GENOMIC DNA]</scope>
    <source>
        <strain evidence="3 4">NPDC000634</strain>
    </source>
</reference>
<feature type="compositionally biased region" description="Polar residues" evidence="1">
    <location>
        <begin position="67"/>
        <end position="78"/>
    </location>
</feature>
<proteinExistence type="predicted"/>
<feature type="chain" id="PRO_5045178202" description="Lipoprotein" evidence="2">
    <location>
        <begin position="26"/>
        <end position="78"/>
    </location>
</feature>
<evidence type="ECO:0000313" key="4">
    <source>
        <dbReference type="Proteomes" id="UP001458415"/>
    </source>
</evidence>
<protein>
    <recommendedName>
        <fullName evidence="5">Lipoprotein</fullName>
    </recommendedName>
</protein>
<dbReference type="RefSeq" id="WP_086728526.1">
    <property type="nucleotide sequence ID" value="NZ_MUBM01000245.1"/>
</dbReference>
<gene>
    <name evidence="3" type="ORF">ABT317_30205</name>
</gene>
<feature type="signal peptide" evidence="2">
    <location>
        <begin position="1"/>
        <end position="25"/>
    </location>
</feature>
<organism evidence="3 4">
    <name type="scientific">Streptomyces carpinensis</name>
    <dbReference type="NCBI Taxonomy" id="66369"/>
    <lineage>
        <taxon>Bacteria</taxon>
        <taxon>Bacillati</taxon>
        <taxon>Actinomycetota</taxon>
        <taxon>Actinomycetes</taxon>
        <taxon>Kitasatosporales</taxon>
        <taxon>Streptomycetaceae</taxon>
        <taxon>Streptomyces</taxon>
    </lineage>
</organism>
<dbReference type="EMBL" id="JBEPCU010000697">
    <property type="protein sequence ID" value="MER6981134.1"/>
    <property type="molecule type" value="Genomic_DNA"/>
</dbReference>
<comment type="caution">
    <text evidence="3">The sequence shown here is derived from an EMBL/GenBank/DDBJ whole genome shotgun (WGS) entry which is preliminary data.</text>
</comment>
<accession>A0ABV1WA99</accession>
<sequence>MPARSVRTRLLAATALLLAGCAVLTGCHDGQGVRDEGPSAVSRSLGRPCADDHGAPGRPAPRHPGTVQRSFCATSVAQ</sequence>
<feature type="region of interest" description="Disordered" evidence="1">
    <location>
        <begin position="32"/>
        <end position="78"/>
    </location>
</feature>
<evidence type="ECO:0000313" key="3">
    <source>
        <dbReference type="EMBL" id="MER6981134.1"/>
    </source>
</evidence>